<keyword evidence="3" id="KW-1185">Reference proteome</keyword>
<dbReference type="Proteomes" id="UP000807504">
    <property type="component" value="Unassembled WGS sequence"/>
</dbReference>
<organism evidence="2 3">
    <name type="scientific">Argiope bruennichi</name>
    <name type="common">Wasp spider</name>
    <name type="synonym">Aranea bruennichi</name>
    <dbReference type="NCBI Taxonomy" id="94029"/>
    <lineage>
        <taxon>Eukaryota</taxon>
        <taxon>Metazoa</taxon>
        <taxon>Ecdysozoa</taxon>
        <taxon>Arthropoda</taxon>
        <taxon>Chelicerata</taxon>
        <taxon>Arachnida</taxon>
        <taxon>Araneae</taxon>
        <taxon>Araneomorphae</taxon>
        <taxon>Entelegynae</taxon>
        <taxon>Araneoidea</taxon>
        <taxon>Araneidae</taxon>
        <taxon>Argiope</taxon>
    </lineage>
</organism>
<feature type="compositionally biased region" description="Basic and acidic residues" evidence="1">
    <location>
        <begin position="484"/>
        <end position="494"/>
    </location>
</feature>
<gene>
    <name evidence="2" type="ORF">HNY73_003239</name>
</gene>
<feature type="region of interest" description="Disordered" evidence="1">
    <location>
        <begin position="475"/>
        <end position="494"/>
    </location>
</feature>
<accession>A0A8T0FXF7</accession>
<evidence type="ECO:0000256" key="1">
    <source>
        <dbReference type="SAM" id="MobiDB-lite"/>
    </source>
</evidence>
<protein>
    <submittedName>
        <fullName evidence="2">Uncharacterized protein</fullName>
    </submittedName>
</protein>
<name>A0A8T0FXF7_ARGBR</name>
<dbReference type="EMBL" id="JABXBU010000002">
    <property type="protein sequence ID" value="KAF8795386.1"/>
    <property type="molecule type" value="Genomic_DNA"/>
</dbReference>
<comment type="caution">
    <text evidence="2">The sequence shown here is derived from an EMBL/GenBank/DDBJ whole genome shotgun (WGS) entry which is preliminary data.</text>
</comment>
<dbReference type="AlphaFoldDB" id="A0A8T0FXF7"/>
<evidence type="ECO:0000313" key="2">
    <source>
        <dbReference type="EMBL" id="KAF8795386.1"/>
    </source>
</evidence>
<reference evidence="2" key="1">
    <citation type="journal article" date="2020" name="bioRxiv">
        <title>Chromosome-level reference genome of the European wasp spider Argiope bruennichi: a resource for studies on range expansion and evolutionary adaptation.</title>
        <authorList>
            <person name="Sheffer M.M."/>
            <person name="Hoppe A."/>
            <person name="Krehenwinkel H."/>
            <person name="Uhl G."/>
            <person name="Kuss A.W."/>
            <person name="Jensen L."/>
            <person name="Jensen C."/>
            <person name="Gillespie R.G."/>
            <person name="Hoff K.J."/>
            <person name="Prost S."/>
        </authorList>
    </citation>
    <scope>NUCLEOTIDE SEQUENCE</scope>
</reference>
<reference evidence="2" key="2">
    <citation type="submission" date="2020-06" db="EMBL/GenBank/DDBJ databases">
        <authorList>
            <person name="Sheffer M."/>
        </authorList>
    </citation>
    <scope>NUCLEOTIDE SEQUENCE</scope>
</reference>
<evidence type="ECO:0000313" key="3">
    <source>
        <dbReference type="Proteomes" id="UP000807504"/>
    </source>
</evidence>
<proteinExistence type="predicted"/>
<sequence>MHGSRFDLWYVYVNMQSPVAYLIGLLSVIHFTAALSDDAHTDSCVAKILSCDWYRQPFSLQKENEIRIFSKIEDLKKACKDQAAYIKCMGRAENFCEKTNLLPSAEEMIKNRRFSADICRTASPWQQLYLNEASCLNTYTNRDYPYCTNKIIGMGYLNPENIFERGCRYGRAIIDCSATRLQEKCGYYAGIILKKFLKFHSLSDYKCKDFKDVEDYSFASTPTEVISNTLESSDSDDKAIFGKESRENLNFEETKLDNLDSQILSDKSFTGVAVTKVNFDEFLTKVKDSFSGSLDFDANTTTESNMPEFPAVPKYHYIHKNRTTFVLYEDLEMGYAKYIGCGEADFFWIILSPLKDKYCTLMDLKSEYSEGLFKCTIHIDAACSPELDDEDRNKNAEVFHRRYVATVLTPPNNQLSEDMAVMNIHYLKIFPSHSMYAPEKKVNLWTTETNMGAIEQAEPVRRKGSLESEDDHSILYQHSNGSGQKRDAITSKHSHYSDEYEYYEEYKNRDYQPVEEDDEIYSPALFQNDMIYIEDNEGDLMSLHDPRSPIYSNSLYQPNSLFRPRVGEMPESTDLREFEETESTEQKKKLILTSLFKERVLKLKDEESFSKLKEDQQEYCSAEEPCPPNSEKLKFGIKPGMYLLAKNIKIFDPLKGMEVKAPPKSLSSIKLNEGTAVKSHLDSREMYNVRLSTKIQVPKYTELSHSKEIYKDYFTTYSPNLPEEEIYDNIDITDVPSYLDSSCGSTLTSEPNFDFETYRVEPFDERSYEFTQSPYKYFRKSDTEVRSKPTIVTENLRARPSWERCLEKILGRVEKILRRVWKTLLKTVDTPFKRKFLVGILIKLFERNARGF</sequence>